<evidence type="ECO:0000256" key="5">
    <source>
        <dbReference type="ARBA" id="ARBA00022989"/>
    </source>
</evidence>
<gene>
    <name evidence="9" type="ORF">T23_12270</name>
</gene>
<evidence type="ECO:0000259" key="8">
    <source>
        <dbReference type="Pfam" id="PF01694"/>
    </source>
</evidence>
<dbReference type="InterPro" id="IPR022764">
    <property type="entry name" value="Peptidase_S54_rhomboid_dom"/>
</dbReference>
<dbReference type="Pfam" id="PF01694">
    <property type="entry name" value="Rhomboid"/>
    <property type="match status" value="1"/>
</dbReference>
<evidence type="ECO:0000256" key="3">
    <source>
        <dbReference type="ARBA" id="ARBA00022692"/>
    </source>
</evidence>
<evidence type="ECO:0000256" key="4">
    <source>
        <dbReference type="ARBA" id="ARBA00022801"/>
    </source>
</evidence>
<keyword evidence="10" id="KW-1185">Reference proteome</keyword>
<dbReference type="SUPFAM" id="SSF144091">
    <property type="entry name" value="Rhomboid-like"/>
    <property type="match status" value="1"/>
</dbReference>
<protein>
    <submittedName>
        <fullName evidence="9">Rhomboid family intramembrane serine protease</fullName>
    </submittedName>
</protein>
<dbReference type="GO" id="GO:0006508">
    <property type="term" value="P:proteolysis"/>
    <property type="evidence" value="ECO:0007669"/>
    <property type="project" value="UniProtKB-KW"/>
</dbReference>
<dbReference type="PANTHER" id="PTHR43731">
    <property type="entry name" value="RHOMBOID PROTEASE"/>
    <property type="match status" value="1"/>
</dbReference>
<feature type="transmembrane region" description="Helical" evidence="7">
    <location>
        <begin position="276"/>
        <end position="294"/>
    </location>
</feature>
<keyword evidence="9" id="KW-0645">Protease</keyword>
<dbReference type="Gene3D" id="1.20.1540.10">
    <property type="entry name" value="Rhomboid-like"/>
    <property type="match status" value="1"/>
</dbReference>
<evidence type="ECO:0000256" key="6">
    <source>
        <dbReference type="ARBA" id="ARBA00023136"/>
    </source>
</evidence>
<dbReference type="InterPro" id="IPR050925">
    <property type="entry name" value="Rhomboid_protease_S54"/>
</dbReference>
<accession>A0ABM8IMS1</accession>
<dbReference type="EMBL" id="AP028127">
    <property type="protein sequence ID" value="BEH91125.1"/>
    <property type="molecule type" value="Genomic_DNA"/>
</dbReference>
<keyword evidence="3 7" id="KW-0812">Transmembrane</keyword>
<evidence type="ECO:0000256" key="1">
    <source>
        <dbReference type="ARBA" id="ARBA00004141"/>
    </source>
</evidence>
<feature type="transmembrane region" description="Helical" evidence="7">
    <location>
        <begin position="216"/>
        <end position="237"/>
    </location>
</feature>
<proteinExistence type="inferred from homology"/>
<evidence type="ECO:0000256" key="7">
    <source>
        <dbReference type="SAM" id="Phobius"/>
    </source>
</evidence>
<name>A0ABM8IMS1_9FIRM</name>
<feature type="transmembrane region" description="Helical" evidence="7">
    <location>
        <begin position="327"/>
        <end position="345"/>
    </location>
</feature>
<feature type="transmembrane region" description="Helical" evidence="7">
    <location>
        <begin position="249"/>
        <end position="270"/>
    </location>
</feature>
<keyword evidence="6 7" id="KW-0472">Membrane</keyword>
<dbReference type="InterPro" id="IPR035952">
    <property type="entry name" value="Rhomboid-like_sf"/>
</dbReference>
<keyword evidence="5 7" id="KW-1133">Transmembrane helix</keyword>
<organism evidence="9 10">
    <name type="scientific">Turicibacter faecis</name>
    <dbReference type="NCBI Taxonomy" id="2963365"/>
    <lineage>
        <taxon>Bacteria</taxon>
        <taxon>Bacillati</taxon>
        <taxon>Bacillota</taxon>
        <taxon>Erysipelotrichia</taxon>
        <taxon>Erysipelotrichales</taxon>
        <taxon>Turicibacteraceae</taxon>
        <taxon>Turicibacter</taxon>
    </lineage>
</organism>
<dbReference type="PANTHER" id="PTHR43731:SF14">
    <property type="entry name" value="PRESENILIN-ASSOCIATED RHOMBOID-LIKE PROTEIN, MITOCHONDRIAL"/>
    <property type="match status" value="1"/>
</dbReference>
<evidence type="ECO:0000256" key="2">
    <source>
        <dbReference type="ARBA" id="ARBA00009045"/>
    </source>
</evidence>
<feature type="domain" description="Peptidase S54 rhomboid" evidence="8">
    <location>
        <begin position="211"/>
        <end position="344"/>
    </location>
</feature>
<feature type="transmembrane region" description="Helical" evidence="7">
    <location>
        <begin position="357"/>
        <end position="376"/>
    </location>
</feature>
<feature type="transmembrane region" description="Helical" evidence="7">
    <location>
        <begin position="303"/>
        <end position="321"/>
    </location>
</feature>
<evidence type="ECO:0000313" key="10">
    <source>
        <dbReference type="Proteomes" id="UP001432099"/>
    </source>
</evidence>
<dbReference type="Proteomes" id="UP001432099">
    <property type="component" value="Chromosome"/>
</dbReference>
<sequence length="419" mass="48819">MKEIRIEIQSELAMNIVHYLMSEEGYVYVGNERDVWLENLSHPTVQLIYLNQRSMFNEEQTTQLFKQVHVIRARLRRRYLMGRLNVLILNINPTRPHLLNDDRHYLKVIDINEASDFKKNVELQQLFSHLQSAELEQPMAQVMAQMHESTKEKALHVKNMLMFQSRAIVTYTFLIVLTAVFLFLHLQPIKEWLVPIAINYGAKYNPLILSGDYYRLLTPSFLHFDLMHLLFNVVFIYQFGRMVEHVFGWWRMIILMIGSAIFGNLCSYAFVEGLSIGASTVAYGLLGAILFLGLEQRKIFMHFVRTLVFPILIFSIFWIIIEPGIDVYGHLGGFLGGFLIASILGVPKQSYYISRTFLAGATLLILITGLFNRGAYLTSQTDYSTYNRSVMAYYYQTHQIEKLEVFKQRLKLDPNEWVQ</sequence>
<reference evidence="9" key="1">
    <citation type="journal article" date="2024" name="Int. J. Syst. Evol. Microbiol.">
        <title>Turicibacter faecis sp. nov., isolated from faeces of heart failure mouse model.</title>
        <authorList>
            <person name="Imamura Y."/>
            <person name="Motooka D."/>
            <person name="Nakajima Y."/>
            <person name="Ito S."/>
            <person name="Kitakaze M."/>
            <person name="Iida T."/>
            <person name="Nakamura S."/>
        </authorList>
    </citation>
    <scope>NUCLEOTIDE SEQUENCE</scope>
    <source>
        <strain evidence="9">TC023</strain>
    </source>
</reference>
<comment type="similarity">
    <text evidence="2">Belongs to the peptidase S54 family.</text>
</comment>
<feature type="transmembrane region" description="Helical" evidence="7">
    <location>
        <begin position="168"/>
        <end position="186"/>
    </location>
</feature>
<evidence type="ECO:0000313" key="9">
    <source>
        <dbReference type="EMBL" id="BEH91125.1"/>
    </source>
</evidence>
<comment type="subcellular location">
    <subcellularLocation>
        <location evidence="1">Membrane</location>
        <topology evidence="1">Multi-pass membrane protein</topology>
    </subcellularLocation>
</comment>
<keyword evidence="4" id="KW-0378">Hydrolase</keyword>
<dbReference type="GO" id="GO:0008233">
    <property type="term" value="F:peptidase activity"/>
    <property type="evidence" value="ECO:0007669"/>
    <property type="project" value="UniProtKB-KW"/>
</dbReference>